<protein>
    <submittedName>
        <fullName evidence="1">Uncharacterized protein</fullName>
    </submittedName>
</protein>
<reference evidence="1" key="1">
    <citation type="submission" date="2020-11" db="EMBL/GenBank/DDBJ databases">
        <authorList>
            <consortium name="DOE Joint Genome Institute"/>
            <person name="Ahrendt S."/>
            <person name="Riley R."/>
            <person name="Andreopoulos W."/>
            <person name="Labutti K."/>
            <person name="Pangilinan J."/>
            <person name="Ruiz-Duenas F.J."/>
            <person name="Barrasa J.M."/>
            <person name="Sanchez-Garcia M."/>
            <person name="Camarero S."/>
            <person name="Miyauchi S."/>
            <person name="Serrano A."/>
            <person name="Linde D."/>
            <person name="Babiker R."/>
            <person name="Drula E."/>
            <person name="Ayuso-Fernandez I."/>
            <person name="Pacheco R."/>
            <person name="Padilla G."/>
            <person name="Ferreira P."/>
            <person name="Barriuso J."/>
            <person name="Kellner H."/>
            <person name="Castanera R."/>
            <person name="Alfaro M."/>
            <person name="Ramirez L."/>
            <person name="Pisabarro A.G."/>
            <person name="Kuo A."/>
            <person name="Tritt A."/>
            <person name="Lipzen A."/>
            <person name="He G."/>
            <person name="Yan M."/>
            <person name="Ng V."/>
            <person name="Cullen D."/>
            <person name="Martin F."/>
            <person name="Rosso M.-N."/>
            <person name="Henrissat B."/>
            <person name="Hibbett D."/>
            <person name="Martinez A.T."/>
            <person name="Grigoriev I.V."/>
        </authorList>
    </citation>
    <scope>NUCLEOTIDE SEQUENCE</scope>
    <source>
        <strain evidence="1">MF-IS2</strain>
    </source>
</reference>
<proteinExistence type="predicted"/>
<comment type="caution">
    <text evidence="1">The sequence shown here is derived from an EMBL/GenBank/DDBJ whole genome shotgun (WGS) entry which is preliminary data.</text>
</comment>
<keyword evidence="2" id="KW-1185">Reference proteome</keyword>
<dbReference type="Proteomes" id="UP000807342">
    <property type="component" value="Unassembled WGS sequence"/>
</dbReference>
<gene>
    <name evidence="1" type="ORF">P691DRAFT_799922</name>
</gene>
<evidence type="ECO:0000313" key="2">
    <source>
        <dbReference type="Proteomes" id="UP000807342"/>
    </source>
</evidence>
<evidence type="ECO:0000313" key="1">
    <source>
        <dbReference type="EMBL" id="KAF9454918.1"/>
    </source>
</evidence>
<dbReference type="OrthoDB" id="3065266at2759"/>
<accession>A0A9P5XQ70</accession>
<name>A0A9P5XQ70_9AGAR</name>
<dbReference type="EMBL" id="MU151051">
    <property type="protein sequence ID" value="KAF9454918.1"/>
    <property type="molecule type" value="Genomic_DNA"/>
</dbReference>
<organism evidence="1 2">
    <name type="scientific">Macrolepiota fuliginosa MF-IS2</name>
    <dbReference type="NCBI Taxonomy" id="1400762"/>
    <lineage>
        <taxon>Eukaryota</taxon>
        <taxon>Fungi</taxon>
        <taxon>Dikarya</taxon>
        <taxon>Basidiomycota</taxon>
        <taxon>Agaricomycotina</taxon>
        <taxon>Agaricomycetes</taxon>
        <taxon>Agaricomycetidae</taxon>
        <taxon>Agaricales</taxon>
        <taxon>Agaricineae</taxon>
        <taxon>Agaricaceae</taxon>
        <taxon>Macrolepiota</taxon>
    </lineage>
</organism>
<sequence length="168" mass="18591">MLGGLKTIIKPYYPGGLSTNATGHFAPGRAYNVQYCRANIRQFYPPTLFLDDAILADGLEEYDQDLCTQVVQTPEPSLSCNDCRACWYTPDEDVEEELDDGMISPLELPPPLLSFGTADGVKSESVPPESQPKLDLKELDRRLESIARIERLEKAGLLHAFFAGAARI</sequence>
<dbReference type="AlphaFoldDB" id="A0A9P5XQ70"/>